<feature type="region of interest" description="Disordered" evidence="1">
    <location>
        <begin position="27"/>
        <end position="80"/>
    </location>
</feature>
<accession>A0ABX1RN12</accession>
<gene>
    <name evidence="3" type="ORF">HF577_26610</name>
</gene>
<dbReference type="EMBL" id="JAAXKY010000109">
    <property type="protein sequence ID" value="NMH80648.1"/>
    <property type="molecule type" value="Genomic_DNA"/>
</dbReference>
<dbReference type="GO" id="GO:0016740">
    <property type="term" value="F:transferase activity"/>
    <property type="evidence" value="ECO:0007669"/>
    <property type="project" value="UniProtKB-KW"/>
</dbReference>
<comment type="caution">
    <text evidence="3">The sequence shown here is derived from an EMBL/GenBank/DDBJ whole genome shotgun (WGS) entry which is preliminary data.</text>
</comment>
<name>A0ABX1RN12_9PSEU</name>
<feature type="signal peptide" evidence="2">
    <location>
        <begin position="1"/>
        <end position="22"/>
    </location>
</feature>
<evidence type="ECO:0000313" key="4">
    <source>
        <dbReference type="Proteomes" id="UP001296706"/>
    </source>
</evidence>
<proteinExistence type="predicted"/>
<feature type="chain" id="PRO_5045971737" evidence="2">
    <location>
        <begin position="23"/>
        <end position="156"/>
    </location>
</feature>
<organism evidence="3 4">
    <name type="scientific">Pseudonocardia xinjiangensis</name>
    <dbReference type="NCBI Taxonomy" id="75289"/>
    <lineage>
        <taxon>Bacteria</taxon>
        <taxon>Bacillati</taxon>
        <taxon>Actinomycetota</taxon>
        <taxon>Actinomycetes</taxon>
        <taxon>Pseudonocardiales</taxon>
        <taxon>Pseudonocardiaceae</taxon>
        <taxon>Pseudonocardia</taxon>
    </lineage>
</organism>
<keyword evidence="4" id="KW-1185">Reference proteome</keyword>
<sequence>MIDFPWSGRIAAAALLTGLLLAGCGTGGPPVGAGPATPPADPTVQQTAQQSTRETTRESPQPSAELPWPAAGAADAAALQAAADRGAQPWLLDPSEVAMSYVAAAHGWTDAEAVPRTDGTSIDVRRPDGERLALTLAQPGRTGAGGIWVVTRENDG</sequence>
<feature type="compositionally biased region" description="Low complexity" evidence="1">
    <location>
        <begin position="70"/>
        <end position="80"/>
    </location>
</feature>
<protein>
    <submittedName>
        <fullName evidence="3">Acyl transferase</fullName>
    </submittedName>
</protein>
<evidence type="ECO:0000313" key="3">
    <source>
        <dbReference type="EMBL" id="NMH80648.1"/>
    </source>
</evidence>
<dbReference type="RefSeq" id="WP_169398698.1">
    <property type="nucleotide sequence ID" value="NZ_BAAAJH010000002.1"/>
</dbReference>
<dbReference type="Proteomes" id="UP001296706">
    <property type="component" value="Unassembled WGS sequence"/>
</dbReference>
<keyword evidence="2" id="KW-0732">Signal</keyword>
<evidence type="ECO:0000256" key="2">
    <source>
        <dbReference type="SAM" id="SignalP"/>
    </source>
</evidence>
<keyword evidence="3" id="KW-0808">Transferase</keyword>
<reference evidence="3 4" key="1">
    <citation type="submission" date="2020-04" db="EMBL/GenBank/DDBJ databases">
        <authorList>
            <person name="Klaysubun C."/>
            <person name="Duangmal K."/>
            <person name="Lipun K."/>
        </authorList>
    </citation>
    <scope>NUCLEOTIDE SEQUENCE [LARGE SCALE GENOMIC DNA]</scope>
    <source>
        <strain evidence="3 4">JCM 11839</strain>
    </source>
</reference>
<evidence type="ECO:0000256" key="1">
    <source>
        <dbReference type="SAM" id="MobiDB-lite"/>
    </source>
</evidence>
<feature type="compositionally biased region" description="Polar residues" evidence="1">
    <location>
        <begin position="44"/>
        <end position="62"/>
    </location>
</feature>